<dbReference type="GeneID" id="5547381"/>
<dbReference type="eggNOG" id="ENOG502QR5V">
    <property type="taxonomic scope" value="Eukaryota"/>
</dbReference>
<dbReference type="InParanoid" id="A7TF15"/>
<dbReference type="OrthoDB" id="4036394at2759"/>
<evidence type="ECO:0000313" key="2">
    <source>
        <dbReference type="Proteomes" id="UP000000267"/>
    </source>
</evidence>
<dbReference type="PhylomeDB" id="A7TF15"/>
<dbReference type="RefSeq" id="XP_001646898.1">
    <property type="nucleotide sequence ID" value="XM_001646848.1"/>
</dbReference>
<dbReference type="OMA" id="YIDEPLM"/>
<organism evidence="2">
    <name type="scientific">Vanderwaltozyma polyspora (strain ATCC 22028 / DSM 70294 / BCRC 21397 / CBS 2163 / NBRC 10782 / NRRL Y-8283 / UCD 57-17)</name>
    <name type="common">Kluyveromyces polysporus</name>
    <dbReference type="NCBI Taxonomy" id="436907"/>
    <lineage>
        <taxon>Eukaryota</taxon>
        <taxon>Fungi</taxon>
        <taxon>Dikarya</taxon>
        <taxon>Ascomycota</taxon>
        <taxon>Saccharomycotina</taxon>
        <taxon>Saccharomycetes</taxon>
        <taxon>Saccharomycetales</taxon>
        <taxon>Saccharomycetaceae</taxon>
        <taxon>Vanderwaltozyma</taxon>
    </lineage>
</organism>
<dbReference type="AlphaFoldDB" id="A7TF15"/>
<name>A7TF15_VANPO</name>
<dbReference type="GO" id="GO:0043254">
    <property type="term" value="P:regulation of protein-containing complex assembly"/>
    <property type="evidence" value="ECO:0007669"/>
    <property type="project" value="EnsemblFungi"/>
</dbReference>
<dbReference type="KEGG" id="vpo:Kpol_2000p4"/>
<dbReference type="GO" id="GO:0000147">
    <property type="term" value="P:actin cortical patch assembly"/>
    <property type="evidence" value="ECO:0007669"/>
    <property type="project" value="EnsemblFungi"/>
</dbReference>
<keyword evidence="2" id="KW-1185">Reference proteome</keyword>
<dbReference type="EMBL" id="DS480382">
    <property type="protein sequence ID" value="EDO19040.1"/>
    <property type="molecule type" value="Genomic_DNA"/>
</dbReference>
<dbReference type="HOGENOM" id="CLU_025347_0_0_1"/>
<evidence type="ECO:0000313" key="1">
    <source>
        <dbReference type="EMBL" id="EDO19040.1"/>
    </source>
</evidence>
<sequence>MGEGVITFAASTPSLDNSKASGYRLFTCDDGRLSMVKHSCANNKNDIGASVQFFAYLKPKSRPIIPQHLNDDNLDASDYLLTAKSNGFIEIIRDYKYKSNNKVDLEPNFVLKCIPEDFNADFASSYLIASLKYKDGLLYCNMCSGRIYIFILNLPDDYRQNDNLYTTFPNESVTSEYMDTLTNEEAILNQETKYICSKPWHHLCYFLIPVENDHLRYSPVATYYGTMYKDKIIYRTSMFTQLERSITLCQINPYDKFSIITTGPDSPLIIRKIIISSSYCNFMKSFLHLKGTIQNVYNYEIKSWNTISVLLGRNIVFSCTEFDPAYDFGNASSVTWEDLARREGTGILQNTLVWKERIVRNPNDLESKNNSNSTINTSEIQETLASVPLNRRLRRRQVQFFSNRTLEGGSVSSRLRGMPSPREALSGLLNNEEESQTRYLRIHCTVTDFQIVHNPDPNLELSIGNFSSFLTDNYKHLSIVYTDKKQVCNVFRPTLQDTPIMSITPNIFNAKDEESIETFDSDRFRLKMTLNNLSCHKKIFMINTNLIIIIDIGGILLLDINNISDPQNLLNNPPSSVKAALFKIGLLNDALAIVDSFKRCNCSNVCEEFKVIFSFIVTTEEGYVLALRGTFDPHSQLGTLELRDSLKLTIKEKYVDKLTLIDFEHSDTRKKRPFNDETDSDSNNKRHNR</sequence>
<protein>
    <submittedName>
        <fullName evidence="1">Uncharacterized protein</fullName>
    </submittedName>
</protein>
<proteinExistence type="predicted"/>
<accession>A7TF15</accession>
<dbReference type="STRING" id="436907.A7TF15"/>
<dbReference type="FunCoup" id="A7TF15">
    <property type="interactions" value="7"/>
</dbReference>
<reference evidence="1 2" key="1">
    <citation type="journal article" date="2007" name="Proc. Natl. Acad. Sci. U.S.A.">
        <title>Independent sorting-out of thousands of duplicated gene pairs in two yeast species descended from a whole-genome duplication.</title>
        <authorList>
            <person name="Scannell D.R."/>
            <person name="Frank A.C."/>
            <person name="Conant G.C."/>
            <person name="Byrne K.P."/>
            <person name="Woolfit M."/>
            <person name="Wolfe K.H."/>
        </authorList>
    </citation>
    <scope>NUCLEOTIDE SEQUENCE [LARGE SCALE GENOMIC DNA]</scope>
    <source>
        <strain evidence="2">ATCC 22028 / DSM 70294 / BCRC 21397 / CBS 2163 / NBRC 10782 / NRRL Y-8283 / UCD 57-17</strain>
    </source>
</reference>
<dbReference type="Proteomes" id="UP000000267">
    <property type="component" value="Unassembled WGS sequence"/>
</dbReference>
<gene>
    <name evidence="1" type="ORF">Kpol_2000p4</name>
</gene>